<accession>A0A9J6RP29</accession>
<sequence length="113" mass="12611">MITSNSNYRTTLFYFNNVDQLRDFESFKICPVHAGQHIPDTEADKADYWCVIGIYKAEQARANQSPSFPVADLPTELYANLFAQLCRQLVSSTPDSASTKTLTKALQSQALTA</sequence>
<gene>
    <name evidence="1" type="ORF">O0V09_14800</name>
</gene>
<keyword evidence="2" id="KW-1185">Reference proteome</keyword>
<organism evidence="1 2">
    <name type="scientific">Dasania phycosphaerae</name>
    <dbReference type="NCBI Taxonomy" id="2950436"/>
    <lineage>
        <taxon>Bacteria</taxon>
        <taxon>Pseudomonadati</taxon>
        <taxon>Pseudomonadota</taxon>
        <taxon>Gammaproteobacteria</taxon>
        <taxon>Cellvibrionales</taxon>
        <taxon>Spongiibacteraceae</taxon>
        <taxon>Dasania</taxon>
    </lineage>
</organism>
<dbReference type="Proteomes" id="UP001069090">
    <property type="component" value="Unassembled WGS sequence"/>
</dbReference>
<dbReference type="EMBL" id="JAPTGG010000013">
    <property type="protein sequence ID" value="MCZ0866478.1"/>
    <property type="molecule type" value="Genomic_DNA"/>
</dbReference>
<evidence type="ECO:0000313" key="1">
    <source>
        <dbReference type="EMBL" id="MCZ0866478.1"/>
    </source>
</evidence>
<comment type="caution">
    <text evidence="1">The sequence shown here is derived from an EMBL/GenBank/DDBJ whole genome shotgun (WGS) entry which is preliminary data.</text>
</comment>
<protein>
    <submittedName>
        <fullName evidence="1">Uncharacterized protein</fullName>
    </submittedName>
</protein>
<dbReference type="GeneID" id="23447993"/>
<evidence type="ECO:0000313" key="2">
    <source>
        <dbReference type="Proteomes" id="UP001069090"/>
    </source>
</evidence>
<dbReference type="AlphaFoldDB" id="A0A9J6RP29"/>
<dbReference type="RefSeq" id="WP_004748856.1">
    <property type="nucleotide sequence ID" value="NZ_JAPTGG010000013.1"/>
</dbReference>
<proteinExistence type="predicted"/>
<reference evidence="1 2" key="1">
    <citation type="submission" date="2022-12" db="EMBL/GenBank/DDBJ databases">
        <title>Dasania phycosphaerae sp. nov., isolated from particulate material of the south coast of Korea.</title>
        <authorList>
            <person name="Jiang Y."/>
        </authorList>
    </citation>
    <scope>NUCLEOTIDE SEQUENCE [LARGE SCALE GENOMIC DNA]</scope>
    <source>
        <strain evidence="1 2">GY-19</strain>
    </source>
</reference>
<name>A0A9J6RP29_9GAMM</name>